<sequence length="279" mass="31640">MKLLDNANLFEIASKISENAIDCGLDFRLESYSCKMISTDKKSWKHANGTAVTDNQMLLVEELPLSSSLGIPLESYSCKMISTDKKSWKHANGTAITDNQMLLVEELPLSSSLGIPSYVGNRPRHFSERSLSGSDNDVTDENIAQLAGTVSRKTLFNLTQSLNVCFPDYDFSNKKSSSFAMVPSFLSVKEVCDRHFTATVDGYNLFSYILWDLIEEEIKPAECTIYSYIPSNDVDPFTEDEVLWHFNFLFYNRSLKRVLFMCCRAIHSQSDEDDELMDE</sequence>
<dbReference type="WBParaSite" id="JU765_v2.g5189.t2">
    <property type="protein sequence ID" value="JU765_v2.g5189.t2"/>
    <property type="gene ID" value="JU765_v2.g5189"/>
</dbReference>
<proteinExistence type="predicted"/>
<protein>
    <submittedName>
        <fullName evidence="2">Repressor of RNA polymerase III transcription MAF1</fullName>
    </submittedName>
</protein>
<evidence type="ECO:0000313" key="1">
    <source>
        <dbReference type="Proteomes" id="UP000887576"/>
    </source>
</evidence>
<accession>A0AC34RBC7</accession>
<name>A0AC34RBC7_9BILA</name>
<evidence type="ECO:0000313" key="2">
    <source>
        <dbReference type="WBParaSite" id="JU765_v2.g5189.t2"/>
    </source>
</evidence>
<organism evidence="1 2">
    <name type="scientific">Panagrolaimus sp. JU765</name>
    <dbReference type="NCBI Taxonomy" id="591449"/>
    <lineage>
        <taxon>Eukaryota</taxon>
        <taxon>Metazoa</taxon>
        <taxon>Ecdysozoa</taxon>
        <taxon>Nematoda</taxon>
        <taxon>Chromadorea</taxon>
        <taxon>Rhabditida</taxon>
        <taxon>Tylenchina</taxon>
        <taxon>Panagrolaimomorpha</taxon>
        <taxon>Panagrolaimoidea</taxon>
        <taxon>Panagrolaimidae</taxon>
        <taxon>Panagrolaimus</taxon>
    </lineage>
</organism>
<reference evidence="2" key="1">
    <citation type="submission" date="2022-11" db="UniProtKB">
        <authorList>
            <consortium name="WormBaseParasite"/>
        </authorList>
    </citation>
    <scope>IDENTIFICATION</scope>
</reference>
<dbReference type="Proteomes" id="UP000887576">
    <property type="component" value="Unplaced"/>
</dbReference>